<dbReference type="PANTHER" id="PTHR36710:SF4">
    <property type="entry name" value="PLANT INVERTASE_PECTIN METHYLESTERASE INHIBITOR SUPERFAMILY PROTEIN"/>
    <property type="match status" value="1"/>
</dbReference>
<evidence type="ECO:0000313" key="6">
    <source>
        <dbReference type="EMBL" id="KAG5545870.1"/>
    </source>
</evidence>
<keyword evidence="1 4" id="KW-0732">Signal</keyword>
<keyword evidence="7" id="KW-1185">Reference proteome</keyword>
<dbReference type="AlphaFoldDB" id="A0AAV6K0C6"/>
<evidence type="ECO:0000259" key="5">
    <source>
        <dbReference type="SMART" id="SM00856"/>
    </source>
</evidence>
<dbReference type="InterPro" id="IPR035513">
    <property type="entry name" value="Invertase/methylesterase_inhib"/>
</dbReference>
<organism evidence="6 7">
    <name type="scientific">Rhododendron griersonianum</name>
    <dbReference type="NCBI Taxonomy" id="479676"/>
    <lineage>
        <taxon>Eukaryota</taxon>
        <taxon>Viridiplantae</taxon>
        <taxon>Streptophyta</taxon>
        <taxon>Embryophyta</taxon>
        <taxon>Tracheophyta</taxon>
        <taxon>Spermatophyta</taxon>
        <taxon>Magnoliopsida</taxon>
        <taxon>eudicotyledons</taxon>
        <taxon>Gunneridae</taxon>
        <taxon>Pentapetalae</taxon>
        <taxon>asterids</taxon>
        <taxon>Ericales</taxon>
        <taxon>Ericaceae</taxon>
        <taxon>Ericoideae</taxon>
        <taxon>Rhodoreae</taxon>
        <taxon>Rhododendron</taxon>
    </lineage>
</organism>
<sequence>MDLSCSSSSSLLVSLLVVLLLAAGSSSQSPSVTKPSDLVRKICPRTANRDLCLKIFKADPRSATADVKGLVLIAIDALEASANQTLDTLGSLVNSTPASPLKDRYQTCVGNYNAVISNLETAKKVLLSPDYKSAITPADNAQKNIQSCETIFLLSPELTISPKLDVLAHKSLDLARIAGIILLDFLV</sequence>
<dbReference type="Pfam" id="PF04043">
    <property type="entry name" value="PMEI"/>
    <property type="match status" value="1"/>
</dbReference>
<feature type="domain" description="Pectinesterase inhibitor" evidence="5">
    <location>
        <begin position="34"/>
        <end position="181"/>
    </location>
</feature>
<dbReference type="Gene3D" id="1.20.140.40">
    <property type="entry name" value="Invertase/pectin methylesterase inhibitor family protein"/>
    <property type="match status" value="1"/>
</dbReference>
<gene>
    <name evidence="6" type="ORF">RHGRI_018135</name>
</gene>
<dbReference type="SMART" id="SM00856">
    <property type="entry name" value="PMEI"/>
    <property type="match status" value="1"/>
</dbReference>
<dbReference type="NCBIfam" id="TIGR01614">
    <property type="entry name" value="PME_inhib"/>
    <property type="match status" value="1"/>
</dbReference>
<evidence type="ECO:0000256" key="4">
    <source>
        <dbReference type="SAM" id="SignalP"/>
    </source>
</evidence>
<dbReference type="CDD" id="cd15797">
    <property type="entry name" value="PMEI"/>
    <property type="match status" value="1"/>
</dbReference>
<evidence type="ECO:0000313" key="7">
    <source>
        <dbReference type="Proteomes" id="UP000823749"/>
    </source>
</evidence>
<reference evidence="6 7" key="1">
    <citation type="submission" date="2020-08" db="EMBL/GenBank/DDBJ databases">
        <title>Plant Genome Project.</title>
        <authorList>
            <person name="Zhang R.-G."/>
        </authorList>
    </citation>
    <scope>NUCLEOTIDE SEQUENCE [LARGE SCALE GENOMIC DNA]</scope>
    <source>
        <strain evidence="6">WSP0</strain>
        <tissue evidence="6">Leaf</tissue>
    </source>
</reference>
<accession>A0AAV6K0C6</accession>
<keyword evidence="2" id="KW-1015">Disulfide bond</keyword>
<evidence type="ECO:0000256" key="1">
    <source>
        <dbReference type="ARBA" id="ARBA00022729"/>
    </source>
</evidence>
<dbReference type="EMBL" id="JACTNZ010000006">
    <property type="protein sequence ID" value="KAG5545870.1"/>
    <property type="molecule type" value="Genomic_DNA"/>
</dbReference>
<name>A0AAV6K0C6_9ERIC</name>
<proteinExistence type="inferred from homology"/>
<evidence type="ECO:0000256" key="3">
    <source>
        <dbReference type="ARBA" id="ARBA00038471"/>
    </source>
</evidence>
<comment type="similarity">
    <text evidence="3">Belongs to the PMEI family.</text>
</comment>
<dbReference type="GO" id="GO:0046910">
    <property type="term" value="F:pectinesterase inhibitor activity"/>
    <property type="evidence" value="ECO:0007669"/>
    <property type="project" value="InterPro"/>
</dbReference>
<dbReference type="InterPro" id="IPR034086">
    <property type="entry name" value="PMEI_plant"/>
</dbReference>
<evidence type="ECO:0000256" key="2">
    <source>
        <dbReference type="ARBA" id="ARBA00023157"/>
    </source>
</evidence>
<dbReference type="PANTHER" id="PTHR36710">
    <property type="entry name" value="PECTINESTERASE INHIBITOR-LIKE"/>
    <property type="match status" value="1"/>
</dbReference>
<dbReference type="Proteomes" id="UP000823749">
    <property type="component" value="Chromosome 6"/>
</dbReference>
<dbReference type="SUPFAM" id="SSF101148">
    <property type="entry name" value="Plant invertase/pectin methylesterase inhibitor"/>
    <property type="match status" value="1"/>
</dbReference>
<comment type="caution">
    <text evidence="6">The sequence shown here is derived from an EMBL/GenBank/DDBJ whole genome shotgun (WGS) entry which is preliminary data.</text>
</comment>
<feature type="chain" id="PRO_5043338754" description="Pectinesterase inhibitor domain-containing protein" evidence="4">
    <location>
        <begin position="28"/>
        <end position="187"/>
    </location>
</feature>
<protein>
    <recommendedName>
        <fullName evidence="5">Pectinesterase inhibitor domain-containing protein</fullName>
    </recommendedName>
</protein>
<dbReference type="InterPro" id="IPR052421">
    <property type="entry name" value="PCW_Enzyme_Inhibitor"/>
</dbReference>
<dbReference type="InterPro" id="IPR006501">
    <property type="entry name" value="Pectinesterase_inhib_dom"/>
</dbReference>
<feature type="signal peptide" evidence="4">
    <location>
        <begin position="1"/>
        <end position="27"/>
    </location>
</feature>